<dbReference type="EMBL" id="MAYW01000135">
    <property type="protein sequence ID" value="ODS31208.1"/>
    <property type="molecule type" value="Genomic_DNA"/>
</dbReference>
<dbReference type="AlphaFoldDB" id="A0A1E3X6F6"/>
<name>A0A1E3X6F6_9BACT</name>
<comment type="caution">
    <text evidence="1">The sequence shown here is derived from an EMBL/GenBank/DDBJ whole genome shotgun (WGS) entry which is preliminary data.</text>
</comment>
<proteinExistence type="predicted"/>
<reference evidence="1 2" key="1">
    <citation type="submission" date="2016-07" db="EMBL/GenBank/DDBJ databases">
        <title>Draft genome of Scalindua rubra, obtained from a brine-seawater interface in the Red Sea, sheds light on salt adaptation in anammox bacteria.</title>
        <authorList>
            <person name="Speth D.R."/>
            <person name="Lagkouvardos I."/>
            <person name="Wang Y."/>
            <person name="Qian P.-Y."/>
            <person name="Dutilh B.E."/>
            <person name="Jetten M.S."/>
        </authorList>
    </citation>
    <scope>NUCLEOTIDE SEQUENCE [LARGE SCALE GENOMIC DNA]</scope>
    <source>
        <strain evidence="1">BSI-1</strain>
    </source>
</reference>
<evidence type="ECO:0000313" key="2">
    <source>
        <dbReference type="Proteomes" id="UP000094056"/>
    </source>
</evidence>
<sequence>MEFLARPDSFYAERIDDLVTVYYSQETNEVIGSLIKGGSKYCQKLKEKMPGFSVIIQDGSIMLGHLFLARMLESDMEEMQVFVYKKLQKVAERSNVSAPIFKV</sequence>
<dbReference type="Proteomes" id="UP000094056">
    <property type="component" value="Unassembled WGS sequence"/>
</dbReference>
<protein>
    <submittedName>
        <fullName evidence="1">Uncharacterized protein</fullName>
    </submittedName>
</protein>
<evidence type="ECO:0000313" key="1">
    <source>
        <dbReference type="EMBL" id="ODS31208.1"/>
    </source>
</evidence>
<accession>A0A1E3X6F6</accession>
<gene>
    <name evidence="1" type="ORF">SCARUB_03679</name>
</gene>
<organism evidence="1 2">
    <name type="scientific">Candidatus Scalindua rubra</name>
    <dbReference type="NCBI Taxonomy" id="1872076"/>
    <lineage>
        <taxon>Bacteria</taxon>
        <taxon>Pseudomonadati</taxon>
        <taxon>Planctomycetota</taxon>
        <taxon>Candidatus Brocadiia</taxon>
        <taxon>Candidatus Brocadiales</taxon>
        <taxon>Candidatus Scalinduaceae</taxon>
        <taxon>Candidatus Scalindua</taxon>
    </lineage>
</organism>